<proteinExistence type="predicted"/>
<sequence length="179" mass="18595">MKHQNRAIEQMRRSGVRAILIASMALGASMLSAPNEASWNPGAFLLVGGALCALPFLLGRHRRRGTVRAGISTSDWVALSTGLGAGLLVGLLFFDGSAAFAALFPVPFVAIHAAVSRSDGSLRARSIVLAVTAALVVAILVTGDDLQRGFADLVQGAVVAGVLLTLALVLRSAVRRQRA</sequence>
<evidence type="ECO:0000256" key="1">
    <source>
        <dbReference type="SAM" id="Phobius"/>
    </source>
</evidence>
<feature type="transmembrane region" description="Helical" evidence="1">
    <location>
        <begin position="122"/>
        <end position="141"/>
    </location>
</feature>
<keyword evidence="3" id="KW-1185">Reference proteome</keyword>
<name>A0ABS5VFX6_9MICO</name>
<comment type="caution">
    <text evidence="2">The sequence shown here is derived from an EMBL/GenBank/DDBJ whole genome shotgun (WGS) entry which is preliminary data.</text>
</comment>
<protein>
    <recommendedName>
        <fullName evidence="4">FUSC family protein</fullName>
    </recommendedName>
</protein>
<dbReference type="Proteomes" id="UP001519641">
    <property type="component" value="Unassembled WGS sequence"/>
</dbReference>
<evidence type="ECO:0000313" key="2">
    <source>
        <dbReference type="EMBL" id="MBT1588388.1"/>
    </source>
</evidence>
<feature type="transmembrane region" description="Helical" evidence="1">
    <location>
        <begin position="15"/>
        <end position="33"/>
    </location>
</feature>
<evidence type="ECO:0008006" key="4">
    <source>
        <dbReference type="Google" id="ProtNLM"/>
    </source>
</evidence>
<gene>
    <name evidence="2" type="ORF">KK097_11240</name>
</gene>
<dbReference type="RefSeq" id="WP_214544809.1">
    <property type="nucleotide sequence ID" value="NZ_JAHEWS010000016.1"/>
</dbReference>
<accession>A0ABS5VFX6</accession>
<evidence type="ECO:0000313" key="3">
    <source>
        <dbReference type="Proteomes" id="UP001519641"/>
    </source>
</evidence>
<dbReference type="EMBL" id="JAHEWS010000016">
    <property type="protein sequence ID" value="MBT1588388.1"/>
    <property type="molecule type" value="Genomic_DNA"/>
</dbReference>
<feature type="transmembrane region" description="Helical" evidence="1">
    <location>
        <begin position="70"/>
        <end position="92"/>
    </location>
</feature>
<organism evidence="2 3">
    <name type="scientific">Curtobacterium aurantiacum</name>
    <dbReference type="NCBI Taxonomy" id="3236919"/>
    <lineage>
        <taxon>Bacteria</taxon>
        <taxon>Bacillati</taxon>
        <taxon>Actinomycetota</taxon>
        <taxon>Actinomycetes</taxon>
        <taxon>Micrococcales</taxon>
        <taxon>Microbacteriaceae</taxon>
        <taxon>Curtobacterium</taxon>
    </lineage>
</organism>
<reference evidence="2 3" key="1">
    <citation type="submission" date="2021-05" db="EMBL/GenBank/DDBJ databases">
        <title>Whole genome sequence of Curtobacterium flaccumfaciens pv. flaccumfaciens strain CFBP 8819.</title>
        <authorList>
            <person name="Osdaghi E."/>
            <person name="Taghouti G."/>
            <person name="Portier P."/>
            <person name="Fazliarab A."/>
            <person name="Taghavi S.M."/>
            <person name="Briand M."/>
            <person name="Le-Saux M."/>
            <person name="Jacques M.-A."/>
        </authorList>
    </citation>
    <scope>NUCLEOTIDE SEQUENCE [LARGE SCALE GENOMIC DNA]</scope>
    <source>
        <strain evidence="2 3">CFBP 8819</strain>
    </source>
</reference>
<keyword evidence="1" id="KW-0812">Transmembrane</keyword>
<keyword evidence="1" id="KW-1133">Transmembrane helix</keyword>
<keyword evidence="1" id="KW-0472">Membrane</keyword>
<feature type="transmembrane region" description="Helical" evidence="1">
    <location>
        <begin position="98"/>
        <end position="115"/>
    </location>
</feature>
<feature type="transmembrane region" description="Helical" evidence="1">
    <location>
        <begin position="39"/>
        <end position="58"/>
    </location>
</feature>
<feature type="transmembrane region" description="Helical" evidence="1">
    <location>
        <begin position="153"/>
        <end position="174"/>
    </location>
</feature>